<gene>
    <name evidence="1" type="ORF">HMPREF9628_00623</name>
</gene>
<dbReference type="EMBL" id="AFZG01000074">
    <property type="protein sequence ID" value="EHL16691.1"/>
    <property type="molecule type" value="Genomic_DNA"/>
</dbReference>
<organism evidence="1 2">
    <name type="scientific">Peptoanaerobacter stomatis</name>
    <dbReference type="NCBI Taxonomy" id="796937"/>
    <lineage>
        <taxon>Bacteria</taxon>
        <taxon>Bacillati</taxon>
        <taxon>Bacillota</taxon>
        <taxon>Clostridia</taxon>
        <taxon>Peptostreptococcales</taxon>
        <taxon>Filifactoraceae</taxon>
        <taxon>Peptoanaerobacter</taxon>
    </lineage>
</organism>
<protein>
    <recommendedName>
        <fullName evidence="3">Endonuclease/exonuclease/phosphatase domain-containing protein</fullName>
    </recommendedName>
</protein>
<dbReference type="SUPFAM" id="SSF56219">
    <property type="entry name" value="DNase I-like"/>
    <property type="match status" value="1"/>
</dbReference>
<dbReference type="AlphaFoldDB" id="G9XFG6"/>
<reference evidence="1 2" key="1">
    <citation type="submission" date="2011-08" db="EMBL/GenBank/DDBJ databases">
        <title>The Genome Sequence of Eubacteriaceae bacterium CM5.</title>
        <authorList>
            <consortium name="The Broad Institute Genome Sequencing Platform"/>
            <person name="Earl A."/>
            <person name="Ward D."/>
            <person name="Feldgarden M."/>
            <person name="Gevers D."/>
            <person name="Sizova M."/>
            <person name="Hazen A."/>
            <person name="Epstein S."/>
            <person name="Young S.K."/>
            <person name="Zeng Q."/>
            <person name="Gargeya S."/>
            <person name="Fitzgerald M."/>
            <person name="Haas B."/>
            <person name="Abouelleil A."/>
            <person name="Alvarado L."/>
            <person name="Arachchi H.M."/>
            <person name="Berlin A."/>
            <person name="Brown A."/>
            <person name="Chapman S.B."/>
            <person name="Chen Z."/>
            <person name="Dunbar C."/>
            <person name="Freedman E."/>
            <person name="Gearin G."/>
            <person name="Gellesch M."/>
            <person name="Goldberg J."/>
            <person name="Griggs A."/>
            <person name="Gujja S."/>
            <person name="Heiman D."/>
            <person name="Howarth C."/>
            <person name="Larson L."/>
            <person name="Lui A."/>
            <person name="MacDonald P.J.P."/>
            <person name="Montmayeur A."/>
            <person name="Murphy C."/>
            <person name="Neiman D."/>
            <person name="Pearson M."/>
            <person name="Priest M."/>
            <person name="Roberts A."/>
            <person name="Saif S."/>
            <person name="Shea T."/>
            <person name="Shenoy N."/>
            <person name="Sisk P."/>
            <person name="Stolte C."/>
            <person name="Sykes S."/>
            <person name="Wortman J."/>
            <person name="Nusbaum C."/>
            <person name="Birren B."/>
        </authorList>
    </citation>
    <scope>NUCLEOTIDE SEQUENCE [LARGE SCALE GENOMIC DNA]</scope>
    <source>
        <strain evidence="1 2">CM5</strain>
    </source>
</reference>
<sequence length="316" mass="36750">MDYRIGSFNLKNFGYSSEKDFDKIAQIIIDEGLDVVALQEILSEGRGVKRYLEQCIRYDLYDWDFCWALPQESSDSEKIADMIRGDKRGEGYAYLWNKKKFKLAEMSVLGKERKFEPRIINSLSTDVHVDCSVFLRAPYYIRLQPLHGGFFELRLINIHIYFGDTTLNSIAKRKVEYGILTEEIYPSLSTKRYGNFRAAYTVAMGDYNLNIFTPGVKAGNNSINPIHLYNEGEKTIHVITDQYELSTLKLPDNSNKEKLNRYANNYDHFTFSPEISKFNKVSFETIDAVNKYCNGDFEYYYKKISDHIPIVMTIDI</sequence>
<proteinExistence type="predicted"/>
<comment type="caution">
    <text evidence="1">The sequence shown here is derived from an EMBL/GenBank/DDBJ whole genome shotgun (WGS) entry which is preliminary data.</text>
</comment>
<dbReference type="HOGENOM" id="CLU_908147_0_0_9"/>
<dbReference type="Gene3D" id="3.60.10.10">
    <property type="entry name" value="Endonuclease/exonuclease/phosphatase"/>
    <property type="match status" value="1"/>
</dbReference>
<evidence type="ECO:0000313" key="2">
    <source>
        <dbReference type="Proteomes" id="UP000003379"/>
    </source>
</evidence>
<evidence type="ECO:0008006" key="3">
    <source>
        <dbReference type="Google" id="ProtNLM"/>
    </source>
</evidence>
<dbReference type="InterPro" id="IPR036691">
    <property type="entry name" value="Endo/exonu/phosph_ase_sf"/>
</dbReference>
<evidence type="ECO:0000313" key="1">
    <source>
        <dbReference type="EMBL" id="EHL16691.1"/>
    </source>
</evidence>
<accession>G9XFG6</accession>
<dbReference type="Proteomes" id="UP000003379">
    <property type="component" value="Unassembled WGS sequence"/>
</dbReference>
<name>G9XFG6_9FIRM</name>